<feature type="compositionally biased region" description="Polar residues" evidence="1">
    <location>
        <begin position="156"/>
        <end position="165"/>
    </location>
</feature>
<feature type="region of interest" description="Disordered" evidence="1">
    <location>
        <begin position="116"/>
        <end position="200"/>
    </location>
</feature>
<dbReference type="PANTHER" id="PTHR33095">
    <property type="entry name" value="OS07G0619500 PROTEIN"/>
    <property type="match status" value="1"/>
</dbReference>
<reference evidence="3 4" key="1">
    <citation type="submission" date="2018-06" db="EMBL/GenBank/DDBJ databases">
        <title>The Genome of Cuscuta australis (Dodder) Provides Insight into the Evolution of Plant Parasitism.</title>
        <authorList>
            <person name="Liu H."/>
        </authorList>
    </citation>
    <scope>NUCLEOTIDE SEQUENCE [LARGE SCALE GENOMIC DNA]</scope>
    <source>
        <strain evidence="4">cv. Yunnan</strain>
        <tissue evidence="3">Vines</tissue>
    </source>
</reference>
<feature type="compositionally biased region" description="Polar residues" evidence="1">
    <location>
        <begin position="261"/>
        <end position="274"/>
    </location>
</feature>
<feature type="signal peptide" evidence="2">
    <location>
        <begin position="1"/>
        <end position="34"/>
    </location>
</feature>
<dbReference type="PANTHER" id="PTHR33095:SF81">
    <property type="entry name" value="OS07G0619500 PROTEIN"/>
    <property type="match status" value="1"/>
</dbReference>
<dbReference type="Pfam" id="PF07816">
    <property type="entry name" value="DUF1645"/>
    <property type="match status" value="1"/>
</dbReference>
<evidence type="ECO:0000256" key="2">
    <source>
        <dbReference type="SAM" id="SignalP"/>
    </source>
</evidence>
<dbReference type="InterPro" id="IPR012442">
    <property type="entry name" value="DUF1645_plant"/>
</dbReference>
<organism evidence="3 4">
    <name type="scientific">Cuscuta australis</name>
    <dbReference type="NCBI Taxonomy" id="267555"/>
    <lineage>
        <taxon>Eukaryota</taxon>
        <taxon>Viridiplantae</taxon>
        <taxon>Streptophyta</taxon>
        <taxon>Embryophyta</taxon>
        <taxon>Tracheophyta</taxon>
        <taxon>Spermatophyta</taxon>
        <taxon>Magnoliopsida</taxon>
        <taxon>eudicotyledons</taxon>
        <taxon>Gunneridae</taxon>
        <taxon>Pentapetalae</taxon>
        <taxon>asterids</taxon>
        <taxon>lamiids</taxon>
        <taxon>Solanales</taxon>
        <taxon>Convolvulaceae</taxon>
        <taxon>Cuscuteae</taxon>
        <taxon>Cuscuta</taxon>
        <taxon>Cuscuta subgen. Grammica</taxon>
        <taxon>Cuscuta sect. Cleistogrammica</taxon>
    </lineage>
</organism>
<evidence type="ECO:0000256" key="1">
    <source>
        <dbReference type="SAM" id="MobiDB-lite"/>
    </source>
</evidence>
<dbReference type="Proteomes" id="UP000249390">
    <property type="component" value="Unassembled WGS sequence"/>
</dbReference>
<name>A0A328CZF8_9ASTE</name>
<accession>A0A328CZF8</accession>
<feature type="chain" id="PRO_5016268704" evidence="2">
    <location>
        <begin position="35"/>
        <end position="344"/>
    </location>
</feature>
<feature type="region of interest" description="Disordered" evidence="1">
    <location>
        <begin position="255"/>
        <end position="284"/>
    </location>
</feature>
<protein>
    <submittedName>
        <fullName evidence="3">Uncharacterized protein</fullName>
    </submittedName>
</protein>
<proteinExistence type="predicted"/>
<feature type="compositionally biased region" description="Basic residues" evidence="1">
    <location>
        <begin position="169"/>
        <end position="180"/>
    </location>
</feature>
<keyword evidence="2" id="KW-0732">Signal</keyword>
<dbReference type="EMBL" id="NQVE01000205">
    <property type="protein sequence ID" value="RAL38852.1"/>
    <property type="molecule type" value="Genomic_DNA"/>
</dbReference>
<keyword evidence="4" id="KW-1185">Reference proteome</keyword>
<evidence type="ECO:0000313" key="4">
    <source>
        <dbReference type="Proteomes" id="UP000249390"/>
    </source>
</evidence>
<comment type="caution">
    <text evidence="3">The sequence shown here is derived from an EMBL/GenBank/DDBJ whole genome shotgun (WGS) entry which is preliminary data.</text>
</comment>
<sequence>MVAVALQIALLKSSLHPFCFLFLSFSLRYHYSSAEMEVTTSLPPAELHFGASPNITAPFTLRFGTPFYSAPASPAMVSAAAETSTGNTAPFDWEEDNGDGFAFDFSGQLEKTSISPADELFEGGKIKPLIPPQGKENDSDLFPAAPSRSPEDGDGSSIQRGSENSGKPPARRSNSRRKSTRSLSPTPFRATQSLIDQDEPEIEIQDEKNCSSSFLSMWYRKLRLKDLLLFRSASEGRESGRGMMNRYAMLQKRHLQEDAKNSSFRSTESVGSTSSRRRGPLSAHELHYTLNRAASEEMKRKTFLPYKQGLFGCLGFHRTAAAAAVAADISKGIPSKSMPRSRHQ</sequence>
<evidence type="ECO:0000313" key="3">
    <source>
        <dbReference type="EMBL" id="RAL38852.1"/>
    </source>
</evidence>
<gene>
    <name evidence="3" type="ORF">DM860_015213</name>
</gene>
<dbReference type="AlphaFoldDB" id="A0A328CZF8"/>